<sequence>MTAVRSNCSGAINTKNKKNISIVCYGRMQHDNTHEQSNEVQLLVQGTIENITGLTVRKVDKNLLNISWTPVFAYDGLNLFYEIHLNDTARVLSRSSTSWHTSELNPCEAYLNISITPFINTTENKNLTGTTIYWDNIPTDAPPINTPLNYTIIIEESGSVRMNLSINICDCPAIPSNKLTLKNDTYSFSVTVPIVPNSTCSSTASVALSLYMNLEVDIVLHNIIGSTKQNKRILIDTNPLVSFTFMNETPGILTVHCSFINDFIVNEYATGCMVFYSDMNEPAQSMPRNKNESTVTVNITYNISSSGYYNICAVAVPSPFRCLNGTEMSNHTTPSPTTPSKRRFSLQDFGWGVLPGLIIGGVVGMVLGIVLRHFFPTVKKKIKNQRIFGCCEGTTL</sequence>
<dbReference type="AlphaFoldDB" id="A0A1X7TJG4"/>
<name>A0A1X7TJG4_AMPQE</name>
<proteinExistence type="predicted"/>
<keyword evidence="1" id="KW-0812">Transmembrane</keyword>
<feature type="transmembrane region" description="Helical" evidence="1">
    <location>
        <begin position="349"/>
        <end position="371"/>
    </location>
</feature>
<dbReference type="InParanoid" id="A0A1X7TJG4"/>
<keyword evidence="1" id="KW-0472">Membrane</keyword>
<organism evidence="2">
    <name type="scientific">Amphimedon queenslandica</name>
    <name type="common">Sponge</name>
    <dbReference type="NCBI Taxonomy" id="400682"/>
    <lineage>
        <taxon>Eukaryota</taxon>
        <taxon>Metazoa</taxon>
        <taxon>Porifera</taxon>
        <taxon>Demospongiae</taxon>
        <taxon>Heteroscleromorpha</taxon>
        <taxon>Haplosclerida</taxon>
        <taxon>Niphatidae</taxon>
        <taxon>Amphimedon</taxon>
    </lineage>
</organism>
<reference evidence="2" key="1">
    <citation type="submission" date="2017-05" db="UniProtKB">
        <authorList>
            <consortium name="EnsemblMetazoa"/>
        </authorList>
    </citation>
    <scope>IDENTIFICATION</scope>
</reference>
<protein>
    <submittedName>
        <fullName evidence="2">Uncharacterized protein</fullName>
    </submittedName>
</protein>
<evidence type="ECO:0000256" key="1">
    <source>
        <dbReference type="SAM" id="Phobius"/>
    </source>
</evidence>
<dbReference type="EnsemblMetazoa" id="Aqu2.1.14964_001">
    <property type="protein sequence ID" value="Aqu2.1.14964_001"/>
    <property type="gene ID" value="Aqu2.1.14964"/>
</dbReference>
<keyword evidence="1" id="KW-1133">Transmembrane helix</keyword>
<accession>A0A1X7TJG4</accession>
<evidence type="ECO:0000313" key="2">
    <source>
        <dbReference type="EnsemblMetazoa" id="Aqu2.1.14964_001"/>
    </source>
</evidence>